<protein>
    <submittedName>
        <fullName evidence="4">Glucokinase</fullName>
    </submittedName>
</protein>
<dbReference type="GO" id="GO:0005524">
    <property type="term" value="F:ATP binding"/>
    <property type="evidence" value="ECO:0007669"/>
    <property type="project" value="InterPro"/>
</dbReference>
<evidence type="ECO:0000256" key="1">
    <source>
        <dbReference type="ARBA" id="ARBA00022679"/>
    </source>
</evidence>
<dbReference type="GO" id="GO:0005536">
    <property type="term" value="F:D-glucose binding"/>
    <property type="evidence" value="ECO:0007669"/>
    <property type="project" value="InterPro"/>
</dbReference>
<dbReference type="GO" id="GO:0006096">
    <property type="term" value="P:glycolytic process"/>
    <property type="evidence" value="ECO:0007669"/>
    <property type="project" value="InterPro"/>
</dbReference>
<evidence type="ECO:0000256" key="3">
    <source>
        <dbReference type="RuleBase" id="RU004046"/>
    </source>
</evidence>
<dbReference type="InterPro" id="IPR050201">
    <property type="entry name" value="Bacterial_glucokinase"/>
</dbReference>
<dbReference type="Proteomes" id="UP000183635">
    <property type="component" value="Unassembled WGS sequence"/>
</dbReference>
<evidence type="ECO:0000313" key="4">
    <source>
        <dbReference type="EMBL" id="SFH27355.1"/>
    </source>
</evidence>
<keyword evidence="2 4" id="KW-0418">Kinase</keyword>
<keyword evidence="5" id="KW-1185">Reference proteome</keyword>
<name>A0A1I2YP01_9RHOB</name>
<dbReference type="GO" id="GO:0004340">
    <property type="term" value="F:glucokinase activity"/>
    <property type="evidence" value="ECO:0007669"/>
    <property type="project" value="InterPro"/>
</dbReference>
<dbReference type="PANTHER" id="PTHR47690:SF1">
    <property type="entry name" value="GLUCOKINASE"/>
    <property type="match status" value="1"/>
</dbReference>
<dbReference type="RefSeq" id="WP_074966445.1">
    <property type="nucleotide sequence ID" value="NZ_CBCRYP010000017.1"/>
</dbReference>
<dbReference type="Pfam" id="PF02685">
    <property type="entry name" value="Glucokinase"/>
    <property type="match status" value="1"/>
</dbReference>
<dbReference type="GO" id="GO:0005829">
    <property type="term" value="C:cytosol"/>
    <property type="evidence" value="ECO:0007669"/>
    <property type="project" value="TreeGrafter"/>
</dbReference>
<dbReference type="AlphaFoldDB" id="A0A1I2YP01"/>
<proteinExistence type="inferred from homology"/>
<evidence type="ECO:0000313" key="5">
    <source>
        <dbReference type="Proteomes" id="UP000183635"/>
    </source>
</evidence>
<dbReference type="InterPro" id="IPR003836">
    <property type="entry name" value="Glucokinase"/>
</dbReference>
<gene>
    <name evidence="4" type="ORF">SAMN04488021_10558</name>
</gene>
<dbReference type="STRING" id="34004.SAMN04488021_10558"/>
<keyword evidence="1" id="KW-0808">Transferase</keyword>
<dbReference type="Gene3D" id="3.30.420.40">
    <property type="match status" value="1"/>
</dbReference>
<dbReference type="Gene3D" id="3.40.367.20">
    <property type="match status" value="1"/>
</dbReference>
<dbReference type="InterPro" id="IPR043129">
    <property type="entry name" value="ATPase_NBD"/>
</dbReference>
<dbReference type="SUPFAM" id="SSF53067">
    <property type="entry name" value="Actin-like ATPase domain"/>
    <property type="match status" value="1"/>
</dbReference>
<accession>A0A1I2YP01</accession>
<dbReference type="EMBL" id="FOPU01000005">
    <property type="protein sequence ID" value="SFH27355.1"/>
    <property type="molecule type" value="Genomic_DNA"/>
</dbReference>
<sequence length="307" mass="32136">MAILLADVGGTNARLALAREGALDMGSITRFRGDDHATFDAVVTAYLAQQGSPRIEAVCVDVAGPVWGDEARLTNRDWDFSTARLRALTGAPRARLINDLTALGYATPALKGEAAGFLRGPSGAARPNGQRLVVNAGTGFNVCAVKVLEGGGIACLEAEEGHTRLPVSVAAPLAEALGDKAAQIDSVEELFAGRGLARLHALRTDTLPARAEAVTAAAAQGDAAAEETLALYARLFGLLCRELALRFMPMDGMFLFGSVALTCIDRFGLFEQAFLSDPLMARIPQAVPVGVIRDDLAALHGCLAAIR</sequence>
<dbReference type="CDD" id="cd24008">
    <property type="entry name" value="ASKHA_NBD_GLK"/>
    <property type="match status" value="1"/>
</dbReference>
<reference evidence="4 5" key="1">
    <citation type="submission" date="2016-10" db="EMBL/GenBank/DDBJ databases">
        <authorList>
            <person name="de Groot N.N."/>
        </authorList>
    </citation>
    <scope>NUCLEOTIDE SEQUENCE [LARGE SCALE GENOMIC DNA]</scope>
    <source>
        <strain evidence="4 5">DSM 8537</strain>
    </source>
</reference>
<evidence type="ECO:0000256" key="2">
    <source>
        <dbReference type="ARBA" id="ARBA00022777"/>
    </source>
</evidence>
<comment type="similarity">
    <text evidence="3">Belongs to the bacterial glucokinase family.</text>
</comment>
<dbReference type="OrthoDB" id="9765195at2"/>
<organism evidence="4 5">
    <name type="scientific">Paracoccus aminovorans</name>
    <dbReference type="NCBI Taxonomy" id="34004"/>
    <lineage>
        <taxon>Bacteria</taxon>
        <taxon>Pseudomonadati</taxon>
        <taxon>Pseudomonadota</taxon>
        <taxon>Alphaproteobacteria</taxon>
        <taxon>Rhodobacterales</taxon>
        <taxon>Paracoccaceae</taxon>
        <taxon>Paracoccus</taxon>
    </lineage>
</organism>
<dbReference type="PANTHER" id="PTHR47690">
    <property type="entry name" value="GLUCOKINASE"/>
    <property type="match status" value="1"/>
</dbReference>